<accession>A0A2T9YPK6</accession>
<protein>
    <recommendedName>
        <fullName evidence="1">Arrestin-like N-terminal domain-containing protein</fullName>
    </recommendedName>
</protein>
<dbReference type="OrthoDB" id="10495119at2759"/>
<dbReference type="EMBL" id="MBFR01000096">
    <property type="protein sequence ID" value="PVU94293.1"/>
    <property type="molecule type" value="Genomic_DNA"/>
</dbReference>
<dbReference type="InterPro" id="IPR014752">
    <property type="entry name" value="Arrestin-like_C"/>
</dbReference>
<keyword evidence="3" id="KW-1185">Reference proteome</keyword>
<proteinExistence type="predicted"/>
<comment type="caution">
    <text evidence="2">The sequence shown here is derived from an EMBL/GenBank/DDBJ whole genome shotgun (WGS) entry which is preliminary data.</text>
</comment>
<reference evidence="2 3" key="1">
    <citation type="journal article" date="2018" name="MBio">
        <title>Comparative Genomics Reveals the Core Gene Toolbox for the Fungus-Insect Symbiosis.</title>
        <authorList>
            <person name="Wang Y."/>
            <person name="Stata M."/>
            <person name="Wang W."/>
            <person name="Stajich J.E."/>
            <person name="White M.M."/>
            <person name="Moncalvo J.M."/>
        </authorList>
    </citation>
    <scope>NUCLEOTIDE SEQUENCE [LARGE SCALE GENOMIC DNA]</scope>
    <source>
        <strain evidence="2 3">SWE-8-4</strain>
    </source>
</reference>
<feature type="domain" description="Arrestin-like N-terminal" evidence="1">
    <location>
        <begin position="29"/>
        <end position="145"/>
    </location>
</feature>
<dbReference type="SUPFAM" id="SSF81296">
    <property type="entry name" value="E set domains"/>
    <property type="match status" value="1"/>
</dbReference>
<evidence type="ECO:0000259" key="1">
    <source>
        <dbReference type="Pfam" id="PF00339"/>
    </source>
</evidence>
<evidence type="ECO:0000313" key="2">
    <source>
        <dbReference type="EMBL" id="PVU94293.1"/>
    </source>
</evidence>
<dbReference type="InterPro" id="IPR011021">
    <property type="entry name" value="Arrestin-like_N"/>
</dbReference>
<gene>
    <name evidence="2" type="ORF">BB561_002645</name>
</gene>
<name>A0A2T9YPK6_9FUNG</name>
<organism evidence="2 3">
    <name type="scientific">Smittium simulii</name>
    <dbReference type="NCBI Taxonomy" id="133385"/>
    <lineage>
        <taxon>Eukaryota</taxon>
        <taxon>Fungi</taxon>
        <taxon>Fungi incertae sedis</taxon>
        <taxon>Zoopagomycota</taxon>
        <taxon>Kickxellomycotina</taxon>
        <taxon>Harpellomycetes</taxon>
        <taxon>Harpellales</taxon>
        <taxon>Legeriomycetaceae</taxon>
        <taxon>Smittium</taxon>
    </lineage>
</organism>
<dbReference type="Gene3D" id="2.60.40.640">
    <property type="match status" value="1"/>
</dbReference>
<dbReference type="Proteomes" id="UP000245383">
    <property type="component" value="Unassembled WGS sequence"/>
</dbReference>
<dbReference type="Pfam" id="PF00339">
    <property type="entry name" value="Arrestin_N"/>
    <property type="match status" value="1"/>
</dbReference>
<sequence>MNTLSELTSKNLSSINLNIILPEKNKPLFYGPDSKINAYLWLTLTKKTCIQRVCVQFTCTETTFINNNRSLLSKNKRVDRELFCVESNLWQLLSDKNPLPPGTYIFPFSLYIPRINLPNTCQYLGIYKLNYELKAFVDKSSSFSFKDRVVKRIDLHFSGKYFPTCAPKELLFEQTVDDSLNMFKVEFKGSINATEFLPDSTYKMKLEVKCPNNEYYIKNIKVFLHEYISIKTVSQGVESFSEYCKTLSKIDVPSYSIASESKNARSSTFESSFFDVRIPHDIADSNSGSAEITHAMVIIAKLKPKNEKFDKLIFSSVVKSEPHVSKLRLGIPIVHVDPILFSPSTFLNAFSDKKLNISSLSIPKSIESAKLPIITLNLEEKVKFIPWDEFHPLWAAVSTS</sequence>
<dbReference type="STRING" id="133385.A0A2T9YPK6"/>
<dbReference type="InterPro" id="IPR014756">
    <property type="entry name" value="Ig_E-set"/>
</dbReference>
<evidence type="ECO:0000313" key="3">
    <source>
        <dbReference type="Proteomes" id="UP000245383"/>
    </source>
</evidence>
<dbReference type="AlphaFoldDB" id="A0A2T9YPK6"/>